<evidence type="ECO:0000256" key="5">
    <source>
        <dbReference type="ARBA" id="ARBA00023136"/>
    </source>
</evidence>
<evidence type="ECO:0000313" key="7">
    <source>
        <dbReference type="EMBL" id="TDO98165.1"/>
    </source>
</evidence>
<proteinExistence type="predicted"/>
<evidence type="ECO:0000256" key="4">
    <source>
        <dbReference type="ARBA" id="ARBA00022989"/>
    </source>
</evidence>
<dbReference type="GO" id="GO:0015628">
    <property type="term" value="P:protein secretion by the type II secretion system"/>
    <property type="evidence" value="ECO:0007669"/>
    <property type="project" value="InterPro"/>
</dbReference>
<dbReference type="GO" id="GO:0015627">
    <property type="term" value="C:type II protein secretion system complex"/>
    <property type="evidence" value="ECO:0007669"/>
    <property type="project" value="InterPro"/>
</dbReference>
<keyword evidence="3 6" id="KW-0812">Transmembrane</keyword>
<reference evidence="7 8" key="1">
    <citation type="submission" date="2019-03" db="EMBL/GenBank/DDBJ databases">
        <title>Genomic Encyclopedia of Type Strains, Phase III (KMG-III): the genomes of soil and plant-associated and newly described type strains.</title>
        <authorList>
            <person name="Whitman W."/>
        </authorList>
    </citation>
    <scope>NUCLEOTIDE SEQUENCE [LARGE SCALE GENOMIC DNA]</scope>
    <source>
        <strain evidence="7 8">CECT 7378</strain>
    </source>
</reference>
<keyword evidence="8" id="KW-1185">Reference proteome</keyword>
<dbReference type="PRINTS" id="PR00885">
    <property type="entry name" value="BCTERIALGSPH"/>
</dbReference>
<keyword evidence="2" id="KW-0488">Methylation</keyword>
<gene>
    <name evidence="7" type="ORF">DFP79_1802</name>
</gene>
<dbReference type="Proteomes" id="UP000294656">
    <property type="component" value="Unassembled WGS sequence"/>
</dbReference>
<dbReference type="InterPro" id="IPR045584">
    <property type="entry name" value="Pilin-like"/>
</dbReference>
<organism evidence="7 8">
    <name type="scientific">Marinomonas balearica</name>
    <dbReference type="NCBI Taxonomy" id="491947"/>
    <lineage>
        <taxon>Bacteria</taxon>
        <taxon>Pseudomonadati</taxon>
        <taxon>Pseudomonadota</taxon>
        <taxon>Gammaproteobacteria</taxon>
        <taxon>Oceanospirillales</taxon>
        <taxon>Oceanospirillaceae</taxon>
        <taxon>Marinomonas</taxon>
    </lineage>
</organism>
<evidence type="ECO:0000256" key="3">
    <source>
        <dbReference type="ARBA" id="ARBA00022692"/>
    </source>
</evidence>
<dbReference type="RefSeq" id="WP_133503595.1">
    <property type="nucleotide sequence ID" value="NZ_SNXC01000011.1"/>
</dbReference>
<evidence type="ECO:0000256" key="6">
    <source>
        <dbReference type="SAM" id="Phobius"/>
    </source>
</evidence>
<dbReference type="SUPFAM" id="SSF54523">
    <property type="entry name" value="Pili subunits"/>
    <property type="match status" value="1"/>
</dbReference>
<keyword evidence="4 6" id="KW-1133">Transmembrane helix</keyword>
<dbReference type="AlphaFoldDB" id="A0A4R6MAQ2"/>
<comment type="caution">
    <text evidence="7">The sequence shown here is derived from an EMBL/GenBank/DDBJ whole genome shotgun (WGS) entry which is preliminary data.</text>
</comment>
<accession>A0A4R6MAQ2</accession>
<comment type="subcellular location">
    <subcellularLocation>
        <location evidence="1">Membrane</location>
        <topology evidence="1">Single-pass membrane protein</topology>
    </subcellularLocation>
</comment>
<dbReference type="InterPro" id="IPR002416">
    <property type="entry name" value="T2SS_protein-GspH"/>
</dbReference>
<evidence type="ECO:0000256" key="2">
    <source>
        <dbReference type="ARBA" id="ARBA00022481"/>
    </source>
</evidence>
<evidence type="ECO:0000256" key="1">
    <source>
        <dbReference type="ARBA" id="ARBA00004167"/>
    </source>
</evidence>
<feature type="transmembrane region" description="Helical" evidence="6">
    <location>
        <begin position="12"/>
        <end position="31"/>
    </location>
</feature>
<name>A0A4R6MAQ2_9GAMM</name>
<dbReference type="GO" id="GO:0016020">
    <property type="term" value="C:membrane"/>
    <property type="evidence" value="ECO:0007669"/>
    <property type="project" value="UniProtKB-SubCell"/>
</dbReference>
<dbReference type="Gene3D" id="3.55.40.10">
    <property type="entry name" value="minor pseudopilin epsh domain"/>
    <property type="match status" value="1"/>
</dbReference>
<dbReference type="Pfam" id="PF07963">
    <property type="entry name" value="N_methyl"/>
    <property type="match status" value="1"/>
</dbReference>
<dbReference type="EMBL" id="SNXC01000011">
    <property type="protein sequence ID" value="TDO98165.1"/>
    <property type="molecule type" value="Genomic_DNA"/>
</dbReference>
<dbReference type="InterPro" id="IPR012902">
    <property type="entry name" value="N_methyl_site"/>
</dbReference>
<evidence type="ECO:0000313" key="8">
    <source>
        <dbReference type="Proteomes" id="UP000294656"/>
    </source>
</evidence>
<keyword evidence="5 6" id="KW-0472">Membrane</keyword>
<dbReference type="NCBIfam" id="TIGR02532">
    <property type="entry name" value="IV_pilin_GFxxxE"/>
    <property type="match status" value="1"/>
</dbReference>
<sequence>MRLLKKPQAAFTLLELLVVLAILGAMLSLVAPNISIDSDEESLEREAQTLRFELQKIAENAWLSGSTSIISLSNGQWTQWIPVEANRSDALGTNSSDETVKWMQEDAFHESDVNIRYDYDVELKALKQALSALSFSNNAQFVFLASGEYLPFSILLHKGELSLTVTGDGINAIEIR</sequence>
<protein>
    <submittedName>
        <fullName evidence="7">Type II secretion system protein H</fullName>
    </submittedName>
</protein>